<protein>
    <submittedName>
        <fullName evidence="2">Uncharacterized protein</fullName>
    </submittedName>
</protein>
<dbReference type="Proteomes" id="UP000681720">
    <property type="component" value="Unassembled WGS sequence"/>
</dbReference>
<feature type="non-terminal residue" evidence="2">
    <location>
        <position position="1"/>
    </location>
</feature>
<dbReference type="EMBL" id="CAJOBJ010383841">
    <property type="protein sequence ID" value="CAF5228367.1"/>
    <property type="molecule type" value="Genomic_DNA"/>
</dbReference>
<dbReference type="EMBL" id="CAJOBH010263303">
    <property type="protein sequence ID" value="CAF5158110.1"/>
    <property type="molecule type" value="Genomic_DNA"/>
</dbReference>
<comment type="caution">
    <text evidence="2">The sequence shown here is derived from an EMBL/GenBank/DDBJ whole genome shotgun (WGS) entry which is preliminary data.</text>
</comment>
<proteinExistence type="predicted"/>
<sequence>NLFDTGVVLIVDTLESCVLVGDINDIVARRELCGLADVSLDVVLAVIGVDNCS</sequence>
<name>A0A8S3K789_9BILA</name>
<gene>
    <name evidence="1" type="ORF">BYL167_LOCUS73889</name>
    <name evidence="2" type="ORF">GIL414_LOCUS88113</name>
</gene>
<reference evidence="2" key="1">
    <citation type="submission" date="2021-02" db="EMBL/GenBank/DDBJ databases">
        <authorList>
            <person name="Nowell W R."/>
        </authorList>
    </citation>
    <scope>NUCLEOTIDE SEQUENCE</scope>
</reference>
<dbReference type="Proteomes" id="UP000681967">
    <property type="component" value="Unassembled WGS sequence"/>
</dbReference>
<evidence type="ECO:0000313" key="1">
    <source>
        <dbReference type="EMBL" id="CAF5158110.1"/>
    </source>
</evidence>
<accession>A0A8S3K789</accession>
<evidence type="ECO:0000313" key="2">
    <source>
        <dbReference type="EMBL" id="CAF5228367.1"/>
    </source>
</evidence>
<dbReference type="AlphaFoldDB" id="A0A8S3K789"/>
<organism evidence="2 3">
    <name type="scientific">Rotaria magnacalcarata</name>
    <dbReference type="NCBI Taxonomy" id="392030"/>
    <lineage>
        <taxon>Eukaryota</taxon>
        <taxon>Metazoa</taxon>
        <taxon>Spiralia</taxon>
        <taxon>Gnathifera</taxon>
        <taxon>Rotifera</taxon>
        <taxon>Eurotatoria</taxon>
        <taxon>Bdelloidea</taxon>
        <taxon>Philodinida</taxon>
        <taxon>Philodinidae</taxon>
        <taxon>Rotaria</taxon>
    </lineage>
</organism>
<evidence type="ECO:0000313" key="3">
    <source>
        <dbReference type="Proteomes" id="UP000681720"/>
    </source>
</evidence>